<dbReference type="Proteomes" id="UP000680132">
    <property type="component" value="Unassembled WGS sequence"/>
</dbReference>
<name>A0A939QGZ9_9MICO</name>
<dbReference type="Gene3D" id="2.130.10.120">
    <property type="entry name" value="Prolyl oligopeptidase, N-terminal domain"/>
    <property type="match status" value="1"/>
</dbReference>
<dbReference type="AlphaFoldDB" id="A0A939QGZ9"/>
<protein>
    <recommendedName>
        <fullName evidence="3">SbsA Ig-like domain-containing protein</fullName>
    </recommendedName>
</protein>
<accession>A0A939QGZ9</accession>
<evidence type="ECO:0000313" key="2">
    <source>
        <dbReference type="Proteomes" id="UP000680132"/>
    </source>
</evidence>
<sequence>MSTERAGLRRFALALAGVVAALGVLAGAGAAVSLTQGPRVSTVQVDPAAAISVSGARVILTANQALGEIRPEQITVTPEAPFTIDAAGRSVGVRFTLPLDDDTEYTVSVAGARAVGGGPVSELRTTFRTPPAEVLLLRRDAGGDDEIVRTDLAGRDERVVFAAPVIDDFRTTPSRLVVVTSDAGVSTLQTMDRDGTDATEIALPGEGMVQQLQVSQRGDLVGYTFTDPSGEGLLSALFLSDLRDPAANPVPVELGGQPASVDPWRFVPDSTALLMVDFEGQLIQVDPQSGAEPVMLGGAVTIDAIARGSYTALIERADAGTVQLDLTTGEQSPLPQADADLGRVAAILPLPAGGAGRGGTIRVYQQTDADGLPLPPVVAHVADDGSVRQLLEPGPEDALLQTCVSPSGRYVAALVAPDIVANPYDDAPTAMPQRLETRIIDVATGEQLSALTGFAIDWCSVGPV</sequence>
<organism evidence="1 2">
    <name type="scientific">Microbacterium stercoris</name>
    <dbReference type="NCBI Taxonomy" id="2820289"/>
    <lineage>
        <taxon>Bacteria</taxon>
        <taxon>Bacillati</taxon>
        <taxon>Actinomycetota</taxon>
        <taxon>Actinomycetes</taxon>
        <taxon>Micrococcales</taxon>
        <taxon>Microbacteriaceae</taxon>
        <taxon>Microbacterium</taxon>
    </lineage>
</organism>
<dbReference type="RefSeq" id="WP_208500906.1">
    <property type="nucleotide sequence ID" value="NZ_JAGFOA010000002.1"/>
</dbReference>
<gene>
    <name evidence="1" type="ORF">J5V96_04540</name>
</gene>
<reference evidence="1" key="1">
    <citation type="submission" date="2021-03" db="EMBL/GenBank/DDBJ databases">
        <title>Microbacterium sp. nov., a novel actinobacterium isolated from cow dung.</title>
        <authorList>
            <person name="Zhang L."/>
        </authorList>
    </citation>
    <scope>NUCLEOTIDE SEQUENCE</scope>
    <source>
        <strain evidence="1">NEAU-LLB</strain>
    </source>
</reference>
<comment type="caution">
    <text evidence="1">The sequence shown here is derived from an EMBL/GenBank/DDBJ whole genome shotgun (WGS) entry which is preliminary data.</text>
</comment>
<dbReference type="EMBL" id="JAGFOA010000002">
    <property type="protein sequence ID" value="MBO3662779.1"/>
    <property type="molecule type" value="Genomic_DNA"/>
</dbReference>
<dbReference type="SUPFAM" id="SSF82171">
    <property type="entry name" value="DPP6 N-terminal domain-like"/>
    <property type="match status" value="1"/>
</dbReference>
<evidence type="ECO:0008006" key="3">
    <source>
        <dbReference type="Google" id="ProtNLM"/>
    </source>
</evidence>
<keyword evidence="2" id="KW-1185">Reference proteome</keyword>
<evidence type="ECO:0000313" key="1">
    <source>
        <dbReference type="EMBL" id="MBO3662779.1"/>
    </source>
</evidence>
<proteinExistence type="predicted"/>